<dbReference type="Pfam" id="PF13469">
    <property type="entry name" value="Sulfotransfer_3"/>
    <property type="match status" value="1"/>
</dbReference>
<keyword evidence="1 2" id="KW-0808">Transferase</keyword>
<comment type="caution">
    <text evidence="2">The sequence shown here is derived from an EMBL/GenBank/DDBJ whole genome shotgun (WGS) entry which is preliminary data.</text>
</comment>
<reference evidence="3" key="1">
    <citation type="journal article" date="2019" name="Int. J. Syst. Evol. Microbiol.">
        <title>The Global Catalogue of Microorganisms (GCM) 10K type strain sequencing project: providing services to taxonomists for standard genome sequencing and annotation.</title>
        <authorList>
            <consortium name="The Broad Institute Genomics Platform"/>
            <consortium name="The Broad Institute Genome Sequencing Center for Infectious Disease"/>
            <person name="Wu L."/>
            <person name="Ma J."/>
        </authorList>
    </citation>
    <scope>NUCLEOTIDE SEQUENCE [LARGE SCALE GENOMIC DNA]</scope>
    <source>
        <strain evidence="3">TBRC 4489</strain>
    </source>
</reference>
<evidence type="ECO:0000313" key="2">
    <source>
        <dbReference type="EMBL" id="MFC4057842.1"/>
    </source>
</evidence>
<name>A0ABV8I143_9ACTN</name>
<evidence type="ECO:0000256" key="1">
    <source>
        <dbReference type="ARBA" id="ARBA00022679"/>
    </source>
</evidence>
<protein>
    <submittedName>
        <fullName evidence="2">Sulfotransferase family protein</fullName>
        <ecNumber evidence="2">2.8.2.-</ecNumber>
    </submittedName>
</protein>
<organism evidence="2 3">
    <name type="scientific">Planomonospora corallina</name>
    <dbReference type="NCBI Taxonomy" id="1806052"/>
    <lineage>
        <taxon>Bacteria</taxon>
        <taxon>Bacillati</taxon>
        <taxon>Actinomycetota</taxon>
        <taxon>Actinomycetes</taxon>
        <taxon>Streptosporangiales</taxon>
        <taxon>Streptosporangiaceae</taxon>
        <taxon>Planomonospora</taxon>
    </lineage>
</organism>
<keyword evidence="3" id="KW-1185">Reference proteome</keyword>
<dbReference type="EC" id="2.8.2.-" evidence="2"/>
<evidence type="ECO:0000313" key="3">
    <source>
        <dbReference type="Proteomes" id="UP001595850"/>
    </source>
</evidence>
<accession>A0ABV8I143</accession>
<sequence>MQSEMQSDRPIFVIGCPRSGTTMLQLMLHAHQRIAVPPETRFMLAAYQKRLHFGDLDNPVNRAELADWLVNRRQNRFEDLGIDAAEVSREIIEGPGTLGSALGVVLRAYAARFGKPRWGDKRPSYFKSVDVLLRLFPDAQFVHLIRDGRDCVASLKEMPWYNKEIYHAVAIWAEAIDFARHRAPKLPAGSYHELRYERLTADPESELRALCAFLGEEFDPAMCEPSRVAGVAVPEHKTWHVNTHREVTTVRSGSWRDRLKPWEVSLCESVLGDRLEEYGYELSGAPRPTKSQLLAYRQTVAARRVTRSRRAFSDRMARLREPNPVAARLTSAQLELAGLPVPQETPVLAAH</sequence>
<dbReference type="SUPFAM" id="SSF52540">
    <property type="entry name" value="P-loop containing nucleoside triphosphate hydrolases"/>
    <property type="match status" value="1"/>
</dbReference>
<dbReference type="PANTHER" id="PTHR12788">
    <property type="entry name" value="PROTEIN-TYROSINE SULFOTRANSFERASE 2"/>
    <property type="match status" value="1"/>
</dbReference>
<dbReference type="GO" id="GO:0016740">
    <property type="term" value="F:transferase activity"/>
    <property type="evidence" value="ECO:0007669"/>
    <property type="project" value="UniProtKB-KW"/>
</dbReference>
<dbReference type="RefSeq" id="WP_377285945.1">
    <property type="nucleotide sequence ID" value="NZ_JBHSBM010000011.1"/>
</dbReference>
<proteinExistence type="predicted"/>
<dbReference type="PANTHER" id="PTHR12788:SF10">
    <property type="entry name" value="PROTEIN-TYROSINE SULFOTRANSFERASE"/>
    <property type="match status" value="1"/>
</dbReference>
<dbReference type="Proteomes" id="UP001595850">
    <property type="component" value="Unassembled WGS sequence"/>
</dbReference>
<dbReference type="InterPro" id="IPR027417">
    <property type="entry name" value="P-loop_NTPase"/>
</dbReference>
<dbReference type="Gene3D" id="3.40.50.300">
    <property type="entry name" value="P-loop containing nucleotide triphosphate hydrolases"/>
    <property type="match status" value="1"/>
</dbReference>
<dbReference type="InterPro" id="IPR026634">
    <property type="entry name" value="TPST-like"/>
</dbReference>
<dbReference type="EMBL" id="JBHSBM010000011">
    <property type="protein sequence ID" value="MFC4057842.1"/>
    <property type="molecule type" value="Genomic_DNA"/>
</dbReference>
<gene>
    <name evidence="2" type="ORF">ACFOWE_06025</name>
</gene>